<comment type="caution">
    <text evidence="2">The sequence shown here is derived from an EMBL/GenBank/DDBJ whole genome shotgun (WGS) entry which is preliminary data.</text>
</comment>
<dbReference type="SUPFAM" id="SSF53901">
    <property type="entry name" value="Thiolase-like"/>
    <property type="match status" value="1"/>
</dbReference>
<dbReference type="InterPro" id="IPR016039">
    <property type="entry name" value="Thiolase-like"/>
</dbReference>
<proteinExistence type="predicted"/>
<dbReference type="Proteomes" id="UP000244338">
    <property type="component" value="Unassembled WGS sequence"/>
</dbReference>
<evidence type="ECO:0000313" key="3">
    <source>
        <dbReference type="Proteomes" id="UP000244338"/>
    </source>
</evidence>
<organism evidence="2 3">
    <name type="scientific">Candidatus Carbonibacillus altaicus</name>
    <dbReference type="NCBI Taxonomy" id="2163959"/>
    <lineage>
        <taxon>Bacteria</taxon>
        <taxon>Bacillati</taxon>
        <taxon>Bacillota</taxon>
        <taxon>Bacilli</taxon>
        <taxon>Bacillales</taxon>
        <taxon>Candidatus Carbonibacillus</taxon>
    </lineage>
</organism>
<dbReference type="AlphaFoldDB" id="A0A2R6Y1V5"/>
<evidence type="ECO:0000259" key="1">
    <source>
        <dbReference type="Pfam" id="PF00108"/>
    </source>
</evidence>
<accession>A0A2R6Y1V5</accession>
<dbReference type="InterPro" id="IPR020616">
    <property type="entry name" value="Thiolase_N"/>
</dbReference>
<dbReference type="Pfam" id="PF00108">
    <property type="entry name" value="Thiolase_N"/>
    <property type="match status" value="1"/>
</dbReference>
<gene>
    <name evidence="2" type="ORF">BSOLF_2814</name>
</gene>
<dbReference type="Gene3D" id="3.40.47.10">
    <property type="match status" value="1"/>
</dbReference>
<sequence length="39" mass="4071">MKTVSAVEFGTTAIRGALERAGLAPEEVDEILIGNVLQA</sequence>
<evidence type="ECO:0000313" key="2">
    <source>
        <dbReference type="EMBL" id="PTQ56664.1"/>
    </source>
</evidence>
<dbReference type="EMBL" id="PEBX01000022">
    <property type="protein sequence ID" value="PTQ56664.1"/>
    <property type="molecule type" value="Genomic_DNA"/>
</dbReference>
<name>A0A2R6Y1V5_9BACL</name>
<reference evidence="3" key="1">
    <citation type="journal article" date="2018" name="Sci. Rep.">
        <title>Lignite coal burning seam in the remote Altai Mountains harbors a hydrogen-driven thermophilic microbial community.</title>
        <authorList>
            <person name="Kadnikov V.V."/>
            <person name="Mardanov A.V."/>
            <person name="Ivasenko D.A."/>
            <person name="Antsiferov D.V."/>
            <person name="Beletsky A.V."/>
            <person name="Karnachuk O.V."/>
            <person name="Ravin N.V."/>
        </authorList>
    </citation>
    <scope>NUCLEOTIDE SEQUENCE [LARGE SCALE GENOMIC DNA]</scope>
</reference>
<protein>
    <recommendedName>
        <fullName evidence="1">Thiolase N-terminal domain-containing protein</fullName>
    </recommendedName>
</protein>
<dbReference type="GO" id="GO:0016747">
    <property type="term" value="F:acyltransferase activity, transferring groups other than amino-acyl groups"/>
    <property type="evidence" value="ECO:0007669"/>
    <property type="project" value="InterPro"/>
</dbReference>
<feature type="domain" description="Thiolase N-terminal" evidence="1">
    <location>
        <begin position="2"/>
        <end position="39"/>
    </location>
</feature>